<dbReference type="GO" id="GO:0006355">
    <property type="term" value="P:regulation of DNA-templated transcription"/>
    <property type="evidence" value="ECO:0007669"/>
    <property type="project" value="InterPro"/>
</dbReference>
<dbReference type="Proteomes" id="UP000749559">
    <property type="component" value="Unassembled WGS sequence"/>
</dbReference>
<proteinExistence type="predicted"/>
<dbReference type="Gene3D" id="1.10.10.60">
    <property type="entry name" value="Homeodomain-like"/>
    <property type="match status" value="1"/>
</dbReference>
<dbReference type="GO" id="GO:0003677">
    <property type="term" value="F:DNA binding"/>
    <property type="evidence" value="ECO:0007669"/>
    <property type="project" value="UniProtKB-UniRule"/>
</dbReference>
<gene>
    <name evidence="5" type="ORF">OFUS_LOCUS11126</name>
</gene>
<sequence>MAFHCETTTPARCLFDTVYSMNTPVCKKNLFQSQLTTPAANRAPKKTTFDSPFSIKSLLNLDDSKQTAAASTPPATVHSSIMSGLASYPVFNELTKTLAADINSCSVPSQLFQTISPQQTPVSVCTSALKNRFNSLKCKLQEHTKLLELESFYLQQSQQVEYERHSHLSNCHPAHQHAINCQYDHQLSLLIGRVESSLRILESSITFRDSISHDLINFETRNQEDDYTYPGNPLLASTPKKCSLKAKSHQGHRKPYSRQSKRALDNWFSMNIHNPYPTEEVCSQLATETGLTTSQIRKWFANKRQRGGVNKKLINNLTTQHRQSHKLFPCDNRMH</sequence>
<dbReference type="SMART" id="SM00389">
    <property type="entry name" value="HOX"/>
    <property type="match status" value="1"/>
</dbReference>
<dbReference type="PROSITE" id="PS50071">
    <property type="entry name" value="HOMEOBOX_2"/>
    <property type="match status" value="1"/>
</dbReference>
<dbReference type="Pfam" id="PF05920">
    <property type="entry name" value="Homeobox_KN"/>
    <property type="match status" value="1"/>
</dbReference>
<dbReference type="SUPFAM" id="SSF46689">
    <property type="entry name" value="Homeodomain-like"/>
    <property type="match status" value="1"/>
</dbReference>
<keyword evidence="3 4" id="KW-0539">Nucleus</keyword>
<dbReference type="InterPro" id="IPR001356">
    <property type="entry name" value="HD"/>
</dbReference>
<evidence type="ECO:0000313" key="5">
    <source>
        <dbReference type="EMBL" id="CAH1785013.1"/>
    </source>
</evidence>
<dbReference type="GO" id="GO:0005634">
    <property type="term" value="C:nucleus"/>
    <property type="evidence" value="ECO:0007669"/>
    <property type="project" value="UniProtKB-SubCell"/>
</dbReference>
<reference evidence="5" key="1">
    <citation type="submission" date="2022-03" db="EMBL/GenBank/DDBJ databases">
        <authorList>
            <person name="Martin C."/>
        </authorList>
    </citation>
    <scope>NUCLEOTIDE SEQUENCE</scope>
</reference>
<name>A0A8J1T4Y5_OWEFU</name>
<dbReference type="InterPro" id="IPR008422">
    <property type="entry name" value="KN_HD"/>
</dbReference>
<organism evidence="5 6">
    <name type="scientific">Owenia fusiformis</name>
    <name type="common">Polychaete worm</name>
    <dbReference type="NCBI Taxonomy" id="6347"/>
    <lineage>
        <taxon>Eukaryota</taxon>
        <taxon>Metazoa</taxon>
        <taxon>Spiralia</taxon>
        <taxon>Lophotrochozoa</taxon>
        <taxon>Annelida</taxon>
        <taxon>Polychaeta</taxon>
        <taxon>Sedentaria</taxon>
        <taxon>Canalipalpata</taxon>
        <taxon>Sabellida</taxon>
        <taxon>Oweniida</taxon>
        <taxon>Oweniidae</taxon>
        <taxon>Owenia</taxon>
    </lineage>
</organism>
<evidence type="ECO:0000313" key="6">
    <source>
        <dbReference type="Proteomes" id="UP000749559"/>
    </source>
</evidence>
<dbReference type="CDD" id="cd00086">
    <property type="entry name" value="homeodomain"/>
    <property type="match status" value="1"/>
</dbReference>
<keyword evidence="1 4" id="KW-0238">DNA-binding</keyword>
<keyword evidence="2 4" id="KW-0371">Homeobox</keyword>
<comment type="subcellular location">
    <subcellularLocation>
        <location evidence="4">Nucleus</location>
    </subcellularLocation>
</comment>
<keyword evidence="6" id="KW-1185">Reference proteome</keyword>
<dbReference type="OrthoDB" id="4187154at2759"/>
<protein>
    <submittedName>
        <fullName evidence="5">Uncharacterized protein</fullName>
    </submittedName>
</protein>
<dbReference type="EMBL" id="CAIIXF020000005">
    <property type="protein sequence ID" value="CAH1785013.1"/>
    <property type="molecule type" value="Genomic_DNA"/>
</dbReference>
<evidence type="ECO:0000256" key="2">
    <source>
        <dbReference type="ARBA" id="ARBA00023155"/>
    </source>
</evidence>
<evidence type="ECO:0000256" key="1">
    <source>
        <dbReference type="ARBA" id="ARBA00023125"/>
    </source>
</evidence>
<accession>A0A8J1T4Y5</accession>
<dbReference type="AlphaFoldDB" id="A0A8J1T4Y5"/>
<dbReference type="InterPro" id="IPR050224">
    <property type="entry name" value="TALE_homeobox"/>
</dbReference>
<evidence type="ECO:0000256" key="4">
    <source>
        <dbReference type="PROSITE-ProRule" id="PRU00108"/>
    </source>
</evidence>
<dbReference type="InterPro" id="IPR009057">
    <property type="entry name" value="Homeodomain-like_sf"/>
</dbReference>
<comment type="caution">
    <text evidence="5">The sequence shown here is derived from an EMBL/GenBank/DDBJ whole genome shotgun (WGS) entry which is preliminary data.</text>
</comment>
<feature type="DNA-binding region" description="Homeobox" evidence="4">
    <location>
        <begin position="249"/>
        <end position="311"/>
    </location>
</feature>
<dbReference type="PANTHER" id="PTHR11850">
    <property type="entry name" value="HOMEOBOX PROTEIN TRANSCRIPTION FACTORS"/>
    <property type="match status" value="1"/>
</dbReference>
<evidence type="ECO:0000256" key="3">
    <source>
        <dbReference type="ARBA" id="ARBA00023242"/>
    </source>
</evidence>